<dbReference type="Pfam" id="PF00126">
    <property type="entry name" value="HTH_1"/>
    <property type="match status" value="1"/>
</dbReference>
<dbReference type="InterPro" id="IPR000847">
    <property type="entry name" value="LysR_HTH_N"/>
</dbReference>
<dbReference type="PANTHER" id="PTHR30579:SF7">
    <property type="entry name" value="HTH-TYPE TRANSCRIPTIONAL REGULATOR LRHA-RELATED"/>
    <property type="match status" value="1"/>
</dbReference>
<evidence type="ECO:0000256" key="4">
    <source>
        <dbReference type="ARBA" id="ARBA00023163"/>
    </source>
</evidence>
<organism evidence="5 6">
    <name type="scientific">Lysobacter enzymogenes</name>
    <dbReference type="NCBI Taxonomy" id="69"/>
    <lineage>
        <taxon>Bacteria</taxon>
        <taxon>Pseudomonadati</taxon>
        <taxon>Pseudomonadota</taxon>
        <taxon>Gammaproteobacteria</taxon>
        <taxon>Lysobacterales</taxon>
        <taxon>Lysobacteraceae</taxon>
        <taxon>Lysobacter</taxon>
    </lineage>
</organism>
<dbReference type="InterPro" id="IPR036390">
    <property type="entry name" value="WH_DNA-bd_sf"/>
</dbReference>
<dbReference type="EMBL" id="CP013140">
    <property type="protein sequence ID" value="ALN60250.1"/>
    <property type="molecule type" value="Genomic_DNA"/>
</dbReference>
<dbReference type="Pfam" id="PF03466">
    <property type="entry name" value="LysR_substrate"/>
    <property type="match status" value="1"/>
</dbReference>
<dbReference type="OrthoDB" id="5723059at2"/>
<evidence type="ECO:0000256" key="3">
    <source>
        <dbReference type="ARBA" id="ARBA00023125"/>
    </source>
</evidence>
<keyword evidence="2" id="KW-0805">Transcription regulation</keyword>
<evidence type="ECO:0000313" key="6">
    <source>
        <dbReference type="Proteomes" id="UP000061569"/>
    </source>
</evidence>
<gene>
    <name evidence="5" type="ORF">GLE_4909</name>
</gene>
<dbReference type="InterPro" id="IPR036388">
    <property type="entry name" value="WH-like_DNA-bd_sf"/>
</dbReference>
<protein>
    <submittedName>
        <fullName evidence="5">Transcriptional regulator, LysR-family</fullName>
    </submittedName>
</protein>
<dbReference type="AlphaFoldDB" id="A0A0S2DNY9"/>
<reference evidence="5 6" key="1">
    <citation type="submission" date="2015-11" db="EMBL/GenBank/DDBJ databases">
        <title>Genome sequences of Lysobacter enzymogenes strain C3 and Lysobacter antibioticus ATCC 29479.</title>
        <authorList>
            <person name="Kobayashi D.Y."/>
        </authorList>
    </citation>
    <scope>NUCLEOTIDE SEQUENCE [LARGE SCALE GENOMIC DNA]</scope>
    <source>
        <strain evidence="5 6">C3</strain>
    </source>
</reference>
<evidence type="ECO:0000313" key="5">
    <source>
        <dbReference type="EMBL" id="ALN60250.1"/>
    </source>
</evidence>
<dbReference type="SUPFAM" id="SSF53850">
    <property type="entry name" value="Periplasmic binding protein-like II"/>
    <property type="match status" value="1"/>
</dbReference>
<dbReference type="InterPro" id="IPR050176">
    <property type="entry name" value="LTTR"/>
</dbReference>
<dbReference type="GO" id="GO:0003700">
    <property type="term" value="F:DNA-binding transcription factor activity"/>
    <property type="evidence" value="ECO:0007669"/>
    <property type="project" value="InterPro"/>
</dbReference>
<proteinExistence type="inferred from homology"/>
<dbReference type="SUPFAM" id="SSF46785">
    <property type="entry name" value="Winged helix' DNA-binding domain"/>
    <property type="match status" value="1"/>
</dbReference>
<accession>A0A0S2DNY9</accession>
<evidence type="ECO:0000256" key="1">
    <source>
        <dbReference type="ARBA" id="ARBA00009437"/>
    </source>
</evidence>
<dbReference type="PANTHER" id="PTHR30579">
    <property type="entry name" value="TRANSCRIPTIONAL REGULATOR"/>
    <property type="match status" value="1"/>
</dbReference>
<sequence length="284" mass="29968">MRSLDLDQLRAFVAVAEAGSISAGAGRVFRSQSAVSEQLQKLESAAGAALLLRSRQGVGLTAAGQRLIGHARQLLALGELALHDVRNEVRRTQARLAISDYFRSDEIAGLLAQLGRRCPQLRLQVEVGLSAALAQGHAEGRHDLAVIMRTGAARERATTLPLRREALHWVAAPGLDLREESELPLVLLPPDCRLHGLAVQRLRAHRSAHRIAHQASGVAGLQAALRAGLGVGCLNASAIGPGLAIARSPRLPALPDCAFALLAPPADAPADLHEAAAIVRAFFA</sequence>
<dbReference type="STRING" id="69.GLE_4909"/>
<name>A0A0S2DNY9_LYSEN</name>
<dbReference type="GO" id="GO:0003677">
    <property type="term" value="F:DNA binding"/>
    <property type="evidence" value="ECO:0007669"/>
    <property type="project" value="UniProtKB-KW"/>
</dbReference>
<dbReference type="KEGG" id="lez:GLE_4909"/>
<dbReference type="PROSITE" id="PS50931">
    <property type="entry name" value="HTH_LYSR"/>
    <property type="match status" value="1"/>
</dbReference>
<dbReference type="InterPro" id="IPR005119">
    <property type="entry name" value="LysR_subst-bd"/>
</dbReference>
<dbReference type="Gene3D" id="1.10.10.10">
    <property type="entry name" value="Winged helix-like DNA-binding domain superfamily/Winged helix DNA-binding domain"/>
    <property type="match status" value="1"/>
</dbReference>
<evidence type="ECO:0000256" key="2">
    <source>
        <dbReference type="ARBA" id="ARBA00023015"/>
    </source>
</evidence>
<keyword evidence="3" id="KW-0238">DNA-binding</keyword>
<comment type="similarity">
    <text evidence="1">Belongs to the LysR transcriptional regulatory family.</text>
</comment>
<dbReference type="Proteomes" id="UP000061569">
    <property type="component" value="Chromosome"/>
</dbReference>
<dbReference type="PATRIC" id="fig|69.6.peg.4839"/>
<dbReference type="Gene3D" id="3.40.190.10">
    <property type="entry name" value="Periplasmic binding protein-like II"/>
    <property type="match status" value="2"/>
</dbReference>
<keyword evidence="4" id="KW-0804">Transcription</keyword>